<reference evidence="1 2" key="1">
    <citation type="submission" date="2019-02" db="EMBL/GenBank/DDBJ databases">
        <authorList>
            <person name="Goldberg S.R."/>
            <person name="Haltli B.A."/>
            <person name="Correa H."/>
            <person name="Russell K.G."/>
        </authorList>
    </citation>
    <scope>NUCLEOTIDE SEQUENCE [LARGE SCALE GENOMIC DNA]</scope>
    <source>
        <strain evidence="1 2">JCM 16186</strain>
    </source>
</reference>
<comment type="caution">
    <text evidence="1">The sequence shown here is derived from an EMBL/GenBank/DDBJ whole genome shotgun (WGS) entry which is preliminary data.</text>
</comment>
<dbReference type="Proteomes" id="UP000798808">
    <property type="component" value="Unassembled WGS sequence"/>
</dbReference>
<organism evidence="1 2">
    <name type="scientific">Fulvivirga kasyanovii</name>
    <dbReference type="NCBI Taxonomy" id="396812"/>
    <lineage>
        <taxon>Bacteria</taxon>
        <taxon>Pseudomonadati</taxon>
        <taxon>Bacteroidota</taxon>
        <taxon>Cytophagia</taxon>
        <taxon>Cytophagales</taxon>
        <taxon>Fulvivirgaceae</taxon>
        <taxon>Fulvivirga</taxon>
    </lineage>
</organism>
<sequence>MKVEMGIWEHLFGKLNNTNRYEHPLPAGFNELTKRAIELIGRDSGGMENEQLHEHLIANGISSFEAGEFIIFLPTVFCRKLLPELDWPLSYVDCYSEKRKIKRRYLDNIRYVVMQEETEKYWKAAPNNKWVLNIAGRSAEFNAINQLLNNGGKLEDVRLTELYVVR</sequence>
<evidence type="ECO:0000313" key="1">
    <source>
        <dbReference type="EMBL" id="MTI23407.1"/>
    </source>
</evidence>
<gene>
    <name evidence="1" type="ORF">E1163_00430</name>
</gene>
<keyword evidence="2" id="KW-1185">Reference proteome</keyword>
<evidence type="ECO:0000313" key="2">
    <source>
        <dbReference type="Proteomes" id="UP000798808"/>
    </source>
</evidence>
<name>A0ABW9RH65_9BACT</name>
<dbReference type="RefSeq" id="WP_155168555.1">
    <property type="nucleotide sequence ID" value="NZ_BAAAFL010000002.1"/>
</dbReference>
<protein>
    <submittedName>
        <fullName evidence="1">Uncharacterized protein</fullName>
    </submittedName>
</protein>
<dbReference type="EMBL" id="SMLW01000151">
    <property type="protein sequence ID" value="MTI23407.1"/>
    <property type="molecule type" value="Genomic_DNA"/>
</dbReference>
<accession>A0ABW9RH65</accession>
<proteinExistence type="predicted"/>